<name>A0ABV8CMA7_9GAMM</name>
<sequence>MMKEQIIACIDGSNCTMAVSQWAAWTADRLNAPLKLLHVLEKNASAIATDDWSGSIGIDSREELLAELVQLDQQRSKLAQEQGKHMLSLAKQLVMAHQPVATAIVPKISQRHGDLLDALTDLEQETRLIIMGKQGQLSTKSHSQVGSQLESVVRVMHTPILVVQADFKAPSRVMVAYDGSETSRNILSRLTLSPLLHGLDCDLVMVGGAREQLFGAQTMLQAAGIDVEIHILTGDVEAALKNHIEKRHIDLLIMGAYGHSRLRQFLVGSNTTRLLNHSSIPVLVLR</sequence>
<dbReference type="SUPFAM" id="SSF52402">
    <property type="entry name" value="Adenine nucleotide alpha hydrolases-like"/>
    <property type="match status" value="2"/>
</dbReference>
<evidence type="ECO:0000313" key="4">
    <source>
        <dbReference type="Proteomes" id="UP001595692"/>
    </source>
</evidence>
<evidence type="ECO:0000259" key="2">
    <source>
        <dbReference type="Pfam" id="PF00582"/>
    </source>
</evidence>
<proteinExistence type="inferred from homology"/>
<evidence type="ECO:0000256" key="1">
    <source>
        <dbReference type="ARBA" id="ARBA00008791"/>
    </source>
</evidence>
<feature type="domain" description="UspA" evidence="2">
    <location>
        <begin position="216"/>
        <end position="286"/>
    </location>
</feature>
<dbReference type="PANTHER" id="PTHR46268:SF15">
    <property type="entry name" value="UNIVERSAL STRESS PROTEIN HP_0031"/>
    <property type="match status" value="1"/>
</dbReference>
<dbReference type="Proteomes" id="UP001595692">
    <property type="component" value="Unassembled WGS sequence"/>
</dbReference>
<comment type="similarity">
    <text evidence="1">Belongs to the universal stress protein A family.</text>
</comment>
<gene>
    <name evidence="3" type="ORF">ACFOSS_07105</name>
</gene>
<protein>
    <submittedName>
        <fullName evidence="3">Universal stress protein</fullName>
    </submittedName>
</protein>
<dbReference type="PANTHER" id="PTHR46268">
    <property type="entry name" value="STRESS RESPONSE PROTEIN NHAX"/>
    <property type="match status" value="1"/>
</dbReference>
<dbReference type="EMBL" id="JBHSAF010000006">
    <property type="protein sequence ID" value="MFC3913229.1"/>
    <property type="molecule type" value="Genomic_DNA"/>
</dbReference>
<organism evidence="3 4">
    <name type="scientific">Pseudaeromonas sharmana</name>
    <dbReference type="NCBI Taxonomy" id="328412"/>
    <lineage>
        <taxon>Bacteria</taxon>
        <taxon>Pseudomonadati</taxon>
        <taxon>Pseudomonadota</taxon>
        <taxon>Gammaproteobacteria</taxon>
        <taxon>Aeromonadales</taxon>
        <taxon>Aeromonadaceae</taxon>
        <taxon>Pseudaeromonas</taxon>
    </lineage>
</organism>
<dbReference type="CDD" id="cd00293">
    <property type="entry name" value="USP-like"/>
    <property type="match status" value="2"/>
</dbReference>
<dbReference type="RefSeq" id="WP_377151494.1">
    <property type="nucleotide sequence ID" value="NZ_JBHSAF010000006.1"/>
</dbReference>
<keyword evidence="4" id="KW-1185">Reference proteome</keyword>
<dbReference type="InterPro" id="IPR006015">
    <property type="entry name" value="Universal_stress_UspA"/>
</dbReference>
<dbReference type="InterPro" id="IPR006016">
    <property type="entry name" value="UspA"/>
</dbReference>
<dbReference type="Gene3D" id="3.40.50.12370">
    <property type="match status" value="1"/>
</dbReference>
<accession>A0ABV8CMA7</accession>
<dbReference type="PRINTS" id="PR01438">
    <property type="entry name" value="UNVRSLSTRESS"/>
</dbReference>
<dbReference type="Pfam" id="PF00582">
    <property type="entry name" value="Usp"/>
    <property type="match status" value="2"/>
</dbReference>
<reference evidence="4" key="1">
    <citation type="journal article" date="2019" name="Int. J. Syst. Evol. Microbiol.">
        <title>The Global Catalogue of Microorganisms (GCM) 10K type strain sequencing project: providing services to taxonomists for standard genome sequencing and annotation.</title>
        <authorList>
            <consortium name="The Broad Institute Genomics Platform"/>
            <consortium name="The Broad Institute Genome Sequencing Center for Infectious Disease"/>
            <person name="Wu L."/>
            <person name="Ma J."/>
        </authorList>
    </citation>
    <scope>NUCLEOTIDE SEQUENCE [LARGE SCALE GENOMIC DNA]</scope>
    <source>
        <strain evidence="4">CCUG 54939</strain>
    </source>
</reference>
<feature type="domain" description="UspA" evidence="2">
    <location>
        <begin position="4"/>
        <end position="163"/>
    </location>
</feature>
<comment type="caution">
    <text evidence="3">The sequence shown here is derived from an EMBL/GenBank/DDBJ whole genome shotgun (WGS) entry which is preliminary data.</text>
</comment>
<evidence type="ECO:0000313" key="3">
    <source>
        <dbReference type="EMBL" id="MFC3913229.1"/>
    </source>
</evidence>